<protein>
    <submittedName>
        <fullName evidence="2">Uncharacterized protein</fullName>
    </submittedName>
</protein>
<reference evidence="2 3" key="1">
    <citation type="journal article" date="2019" name="Sci. Rep.">
        <title>Orb-weaving spider Araneus ventricosus genome elucidates the spidroin gene catalogue.</title>
        <authorList>
            <person name="Kono N."/>
            <person name="Nakamura H."/>
            <person name="Ohtoshi R."/>
            <person name="Moran D.A.P."/>
            <person name="Shinohara A."/>
            <person name="Yoshida Y."/>
            <person name="Fujiwara M."/>
            <person name="Mori M."/>
            <person name="Tomita M."/>
            <person name="Arakawa K."/>
        </authorList>
    </citation>
    <scope>NUCLEOTIDE SEQUENCE [LARGE SCALE GENOMIC DNA]</scope>
</reference>
<dbReference type="EMBL" id="BGPR01000052">
    <property type="protein sequence ID" value="GBL87200.1"/>
    <property type="molecule type" value="Genomic_DNA"/>
</dbReference>
<dbReference type="Proteomes" id="UP000499080">
    <property type="component" value="Unassembled WGS sequence"/>
</dbReference>
<feature type="region of interest" description="Disordered" evidence="1">
    <location>
        <begin position="1"/>
        <end position="21"/>
    </location>
</feature>
<evidence type="ECO:0000256" key="1">
    <source>
        <dbReference type="SAM" id="MobiDB-lite"/>
    </source>
</evidence>
<gene>
    <name evidence="2" type="ORF">AVEN_270486_1</name>
</gene>
<organism evidence="2 3">
    <name type="scientific">Araneus ventricosus</name>
    <name type="common">Orbweaver spider</name>
    <name type="synonym">Epeira ventricosa</name>
    <dbReference type="NCBI Taxonomy" id="182803"/>
    <lineage>
        <taxon>Eukaryota</taxon>
        <taxon>Metazoa</taxon>
        <taxon>Ecdysozoa</taxon>
        <taxon>Arthropoda</taxon>
        <taxon>Chelicerata</taxon>
        <taxon>Arachnida</taxon>
        <taxon>Araneae</taxon>
        <taxon>Araneomorphae</taxon>
        <taxon>Entelegynae</taxon>
        <taxon>Araneoidea</taxon>
        <taxon>Araneidae</taxon>
        <taxon>Araneus</taxon>
    </lineage>
</organism>
<name>A0A4Y2B4S3_ARAVE</name>
<keyword evidence="3" id="KW-1185">Reference proteome</keyword>
<proteinExistence type="predicted"/>
<dbReference type="AlphaFoldDB" id="A0A4Y2B4S3"/>
<sequence length="114" mass="12648">MQVKNAGNIRKGRLLRRGSTHRFRKSRTMRRRFELQNGDILSSGTSAAVDVSRRPYRQASGHKTEAGGGVGAVAQGDWSDRLYGASVNDPPLYVIKIGTVWSATKPYGLEWSDR</sequence>
<feature type="compositionally biased region" description="Basic residues" evidence="1">
    <location>
        <begin position="10"/>
        <end position="21"/>
    </location>
</feature>
<comment type="caution">
    <text evidence="2">The sequence shown here is derived from an EMBL/GenBank/DDBJ whole genome shotgun (WGS) entry which is preliminary data.</text>
</comment>
<evidence type="ECO:0000313" key="2">
    <source>
        <dbReference type="EMBL" id="GBL87200.1"/>
    </source>
</evidence>
<accession>A0A4Y2B4S3</accession>
<evidence type="ECO:0000313" key="3">
    <source>
        <dbReference type="Proteomes" id="UP000499080"/>
    </source>
</evidence>